<keyword evidence="3 4" id="KW-0456">Lyase</keyword>
<dbReference type="EMBL" id="PKHA01000002">
    <property type="protein sequence ID" value="PKY99259.1"/>
    <property type="molecule type" value="Genomic_DNA"/>
</dbReference>
<feature type="binding site" evidence="4">
    <location>
        <position position="217"/>
    </location>
    <ligand>
        <name>Mg(2+)</name>
        <dbReference type="ChEBI" id="CHEBI:18420"/>
    </ligand>
</feature>
<feature type="active site" description="Proton acceptor" evidence="4">
    <location>
        <position position="241"/>
    </location>
</feature>
<comment type="function">
    <text evidence="4">Converts 2-succinyl-6-hydroxy-2,4-cyclohexadiene-1-carboxylate (SHCHC) to 2-succinylbenzoate (OSB).</text>
</comment>
<evidence type="ECO:0000256" key="1">
    <source>
        <dbReference type="ARBA" id="ARBA00022723"/>
    </source>
</evidence>
<sequence length="371" mass="38609">MTSQIFPSADATARTAGELDLDLLRRADPTGLLEGIDRVVVWDLPMRTSFRGIVRRDGIALHGPAGWGEVAPFWNYDAAASAPWLASGLEQAVSGLADLETHRRSVPVNVTVPLVAAEQAYELVAQSAATTAKVKVSGTADGVAEDLERLAAVRAALGAQGQVRIDVNAAWDLETARATLPVMNKAAGGLQYAEQPCADVEDLARLRRAVSVPIAADESVRLSEDPLAVARLEAADVAIVKVAPLGGVRRALALTERLGLPAVVSSALDTSIGIAAGLRLASALPELAGACGLGTVSLFESDLAVPALVPRRGELAVRAAHVSQTMLSASMADDELASRWQARLVHMLGALAARRAQESRDPATAVAGLAL</sequence>
<dbReference type="InterPro" id="IPR010196">
    <property type="entry name" value="OSB_synthase_MenC1"/>
</dbReference>
<evidence type="ECO:0000256" key="4">
    <source>
        <dbReference type="HAMAP-Rule" id="MF_00470"/>
    </source>
</evidence>
<evidence type="ECO:0000256" key="2">
    <source>
        <dbReference type="ARBA" id="ARBA00022842"/>
    </source>
</evidence>
<organism evidence="6 7">
    <name type="scientific">Actinomyces urogenitalis</name>
    <dbReference type="NCBI Taxonomy" id="103621"/>
    <lineage>
        <taxon>Bacteria</taxon>
        <taxon>Bacillati</taxon>
        <taxon>Actinomycetota</taxon>
        <taxon>Actinomycetes</taxon>
        <taxon>Actinomycetales</taxon>
        <taxon>Actinomycetaceae</taxon>
        <taxon>Actinomyces</taxon>
    </lineage>
</organism>
<dbReference type="PANTHER" id="PTHR48073">
    <property type="entry name" value="O-SUCCINYLBENZOATE SYNTHASE-RELATED"/>
    <property type="match status" value="1"/>
</dbReference>
<feature type="binding site" evidence="4">
    <location>
        <position position="166"/>
    </location>
    <ligand>
        <name>Mg(2+)</name>
        <dbReference type="ChEBI" id="CHEBI:18420"/>
    </ligand>
</feature>
<dbReference type="SUPFAM" id="SSF51604">
    <property type="entry name" value="Enolase C-terminal domain-like"/>
    <property type="match status" value="1"/>
</dbReference>
<evidence type="ECO:0000259" key="5">
    <source>
        <dbReference type="SMART" id="SM00922"/>
    </source>
</evidence>
<feature type="binding site" evidence="4">
    <location>
        <position position="194"/>
    </location>
    <ligand>
        <name>Mg(2+)</name>
        <dbReference type="ChEBI" id="CHEBI:18420"/>
    </ligand>
</feature>
<dbReference type="NCBIfam" id="NF002782">
    <property type="entry name" value="PRK02901.1"/>
    <property type="match status" value="1"/>
</dbReference>
<dbReference type="InterPro" id="IPR013342">
    <property type="entry name" value="Mandelate_racemase_C"/>
</dbReference>
<dbReference type="GO" id="GO:0043748">
    <property type="term" value="F:O-succinylbenzoate synthase activity"/>
    <property type="evidence" value="ECO:0007669"/>
    <property type="project" value="UniProtKB-EC"/>
</dbReference>
<dbReference type="CDD" id="cd03320">
    <property type="entry name" value="OSBS"/>
    <property type="match status" value="1"/>
</dbReference>
<dbReference type="SFLD" id="SFLDG00180">
    <property type="entry name" value="muconate_cycloisomerase"/>
    <property type="match status" value="1"/>
</dbReference>
<comment type="pathway">
    <text evidence="4">Quinol/quinone metabolism; menaquinone biosynthesis.</text>
</comment>
<dbReference type="GO" id="GO:0009234">
    <property type="term" value="P:menaquinone biosynthetic process"/>
    <property type="evidence" value="ECO:0007669"/>
    <property type="project" value="UniProtKB-UniRule"/>
</dbReference>
<gene>
    <name evidence="4" type="primary">menC</name>
    <name evidence="6" type="ORF">CYJ26_03860</name>
</gene>
<dbReference type="SMART" id="SM00922">
    <property type="entry name" value="MR_MLE"/>
    <property type="match status" value="1"/>
</dbReference>
<comment type="cofactor">
    <cofactor evidence="4">
        <name>a divalent metal cation</name>
        <dbReference type="ChEBI" id="CHEBI:60240"/>
    </cofactor>
</comment>
<keyword evidence="1 4" id="KW-0479">Metal-binding</keyword>
<dbReference type="InterPro" id="IPR029065">
    <property type="entry name" value="Enolase_C-like"/>
</dbReference>
<dbReference type="GeneID" id="81708071"/>
<dbReference type="SFLD" id="SFLDS00001">
    <property type="entry name" value="Enolase"/>
    <property type="match status" value="1"/>
</dbReference>
<dbReference type="GO" id="GO:0000287">
    <property type="term" value="F:magnesium ion binding"/>
    <property type="evidence" value="ECO:0007669"/>
    <property type="project" value="UniProtKB-UniRule"/>
</dbReference>
<feature type="domain" description="Mandelate racemase/muconate lactonizing enzyme C-terminal" evidence="5">
    <location>
        <begin position="117"/>
        <end position="213"/>
    </location>
</feature>
<feature type="active site" description="Proton donor" evidence="4">
    <location>
        <position position="135"/>
    </location>
</feature>
<dbReference type="Pfam" id="PF18374">
    <property type="entry name" value="Enolase_like_N"/>
    <property type="match status" value="1"/>
</dbReference>
<accession>A0A2I1KUF7</accession>
<dbReference type="InterPro" id="IPR036849">
    <property type="entry name" value="Enolase-like_C_sf"/>
</dbReference>
<dbReference type="UniPathway" id="UPA01057">
    <property type="reaction ID" value="UER00165"/>
</dbReference>
<keyword evidence="4" id="KW-0474">Menaquinone biosynthesis</keyword>
<comment type="caution">
    <text evidence="6">The sequence shown here is derived from an EMBL/GenBank/DDBJ whole genome shotgun (WGS) entry which is preliminary data.</text>
</comment>
<evidence type="ECO:0000256" key="3">
    <source>
        <dbReference type="ARBA" id="ARBA00023239"/>
    </source>
</evidence>
<comment type="catalytic activity">
    <reaction evidence="4">
        <text>(1R,6R)-6-hydroxy-2-succinyl-cyclohexa-2,4-diene-1-carboxylate = 2-succinylbenzoate + H2O</text>
        <dbReference type="Rhea" id="RHEA:10196"/>
        <dbReference type="ChEBI" id="CHEBI:15377"/>
        <dbReference type="ChEBI" id="CHEBI:18325"/>
        <dbReference type="ChEBI" id="CHEBI:58689"/>
        <dbReference type="EC" id="4.2.1.113"/>
    </reaction>
</comment>
<dbReference type="Gene3D" id="3.20.20.120">
    <property type="entry name" value="Enolase-like C-terminal domain"/>
    <property type="match status" value="1"/>
</dbReference>
<dbReference type="SFLD" id="SFLDF00009">
    <property type="entry name" value="o-succinylbenzoate_synthase"/>
    <property type="match status" value="1"/>
</dbReference>
<dbReference type="EC" id="4.2.1.113" evidence="4"/>
<dbReference type="RefSeq" id="WP_024035459.1">
    <property type="nucleotide sequence ID" value="NZ_CP136961.1"/>
</dbReference>
<proteinExistence type="inferred from homology"/>
<evidence type="ECO:0000313" key="7">
    <source>
        <dbReference type="Proteomes" id="UP000234778"/>
    </source>
</evidence>
<dbReference type="PANTHER" id="PTHR48073:SF2">
    <property type="entry name" value="O-SUCCINYLBENZOATE SYNTHASE"/>
    <property type="match status" value="1"/>
</dbReference>
<dbReference type="AlphaFoldDB" id="A0A2I1KUF7"/>
<reference evidence="6 7" key="1">
    <citation type="submission" date="2017-12" db="EMBL/GenBank/DDBJ databases">
        <title>Phylogenetic diversity of female urinary microbiome.</title>
        <authorList>
            <person name="Thomas-White K."/>
            <person name="Wolfe A.J."/>
        </authorList>
    </citation>
    <scope>NUCLEOTIDE SEQUENCE [LARGE SCALE GENOMIC DNA]</scope>
    <source>
        <strain evidence="6 7">UMB0319</strain>
    </source>
</reference>
<keyword evidence="2 4" id="KW-0460">Magnesium</keyword>
<dbReference type="Pfam" id="PF13378">
    <property type="entry name" value="MR_MLE_C"/>
    <property type="match status" value="1"/>
</dbReference>
<name>A0A2I1KUF7_9ACTO</name>
<evidence type="ECO:0000313" key="6">
    <source>
        <dbReference type="EMBL" id="PKY99259.1"/>
    </source>
</evidence>
<comment type="similarity">
    <text evidence="4">Belongs to the mandelate racemase/muconate lactonizing enzyme family. MenC type 1 subfamily.</text>
</comment>
<comment type="pathway">
    <text evidence="4">Quinol/quinone metabolism; 1,4-dihydroxy-2-naphthoate biosynthesis; 1,4-dihydroxy-2-naphthoate from chorismate: step 4/7.</text>
</comment>
<dbReference type="HAMAP" id="MF_00470">
    <property type="entry name" value="MenC_1"/>
    <property type="match status" value="1"/>
</dbReference>
<protein>
    <recommendedName>
        <fullName evidence="4">o-succinylbenzoate synthase</fullName>
        <shortName evidence="4">OSB synthase</shortName>
        <shortName evidence="4">OSBS</shortName>
        <ecNumber evidence="4">4.2.1.113</ecNumber>
    </recommendedName>
    <alternativeName>
        <fullName evidence="4">4-(2'-carboxyphenyl)-4-oxybutyric acid synthase</fullName>
    </alternativeName>
    <alternativeName>
        <fullName evidence="4">o-succinylbenzoic acid synthase</fullName>
    </alternativeName>
</protein>
<dbReference type="UniPathway" id="UPA00079"/>
<dbReference type="Proteomes" id="UP000234778">
    <property type="component" value="Unassembled WGS sequence"/>
</dbReference>